<proteinExistence type="predicted"/>
<evidence type="ECO:0000313" key="2">
    <source>
        <dbReference type="Proteomes" id="UP001501772"/>
    </source>
</evidence>
<reference evidence="2" key="1">
    <citation type="journal article" date="2019" name="Int. J. Syst. Evol. Microbiol.">
        <title>The Global Catalogue of Microorganisms (GCM) 10K type strain sequencing project: providing services to taxonomists for standard genome sequencing and annotation.</title>
        <authorList>
            <consortium name="The Broad Institute Genomics Platform"/>
            <consortium name="The Broad Institute Genome Sequencing Center for Infectious Disease"/>
            <person name="Wu L."/>
            <person name="Ma J."/>
        </authorList>
    </citation>
    <scope>NUCLEOTIDE SEQUENCE [LARGE SCALE GENOMIC DNA]</scope>
    <source>
        <strain evidence="2">JCM 17626</strain>
    </source>
</reference>
<keyword evidence="2" id="KW-1185">Reference proteome</keyword>
<organism evidence="1 2">
    <name type="scientific">Pedobacter jeongneungensis</name>
    <dbReference type="NCBI Taxonomy" id="947309"/>
    <lineage>
        <taxon>Bacteria</taxon>
        <taxon>Pseudomonadati</taxon>
        <taxon>Bacteroidota</taxon>
        <taxon>Sphingobacteriia</taxon>
        <taxon>Sphingobacteriales</taxon>
        <taxon>Sphingobacteriaceae</taxon>
        <taxon>Pedobacter</taxon>
    </lineage>
</organism>
<comment type="caution">
    <text evidence="1">The sequence shown here is derived from an EMBL/GenBank/DDBJ whole genome shotgun (WGS) entry which is preliminary data.</text>
</comment>
<name>A0ABP8BQK8_9SPHI</name>
<evidence type="ECO:0000313" key="1">
    <source>
        <dbReference type="EMBL" id="GAA4214087.1"/>
    </source>
</evidence>
<dbReference type="RefSeq" id="WP_344853911.1">
    <property type="nucleotide sequence ID" value="NZ_BAABBY010000018.1"/>
</dbReference>
<protein>
    <recommendedName>
        <fullName evidence="3">HTH cro/C1-type domain-containing protein</fullName>
    </recommendedName>
</protein>
<accession>A0ABP8BQK8</accession>
<dbReference type="Proteomes" id="UP001501772">
    <property type="component" value="Unassembled WGS sequence"/>
</dbReference>
<gene>
    <name evidence="1" type="ORF">GCM10022289_47160</name>
</gene>
<dbReference type="InterPro" id="IPR010982">
    <property type="entry name" value="Lambda_DNA-bd_dom_sf"/>
</dbReference>
<dbReference type="SUPFAM" id="SSF47413">
    <property type="entry name" value="lambda repressor-like DNA-binding domains"/>
    <property type="match status" value="1"/>
</dbReference>
<dbReference type="Gene3D" id="1.10.260.40">
    <property type="entry name" value="lambda repressor-like DNA-binding domains"/>
    <property type="match status" value="1"/>
</dbReference>
<sequence length="121" mass="14178">MDVNIGLIIWKEVKARLIQRDQFAEDIGVSRHKLDKIMKESSIDTEILRRISAVLGVNLFEHFIQDQELSKFNISQKQLNISEHKKLIDLLDEKNELLRLNEATIKNQARTIKILETITKR</sequence>
<evidence type="ECO:0008006" key="3">
    <source>
        <dbReference type="Google" id="ProtNLM"/>
    </source>
</evidence>
<dbReference type="EMBL" id="BAABBY010000018">
    <property type="protein sequence ID" value="GAA4214087.1"/>
    <property type="molecule type" value="Genomic_DNA"/>
</dbReference>